<protein>
    <submittedName>
        <fullName evidence="2">Uncharacterized protein</fullName>
    </submittedName>
</protein>
<organism evidence="2 3">
    <name type="scientific">Mycena chlorophos</name>
    <name type="common">Agaric fungus</name>
    <name type="synonym">Agaricus chlorophos</name>
    <dbReference type="NCBI Taxonomy" id="658473"/>
    <lineage>
        <taxon>Eukaryota</taxon>
        <taxon>Fungi</taxon>
        <taxon>Dikarya</taxon>
        <taxon>Basidiomycota</taxon>
        <taxon>Agaricomycotina</taxon>
        <taxon>Agaricomycetes</taxon>
        <taxon>Agaricomycetidae</taxon>
        <taxon>Agaricales</taxon>
        <taxon>Marasmiineae</taxon>
        <taxon>Mycenaceae</taxon>
        <taxon>Mycena</taxon>
    </lineage>
</organism>
<proteinExistence type="predicted"/>
<gene>
    <name evidence="2" type="ORF">MCHLO_01532</name>
</gene>
<feature type="compositionally biased region" description="Acidic residues" evidence="1">
    <location>
        <begin position="428"/>
        <end position="445"/>
    </location>
</feature>
<evidence type="ECO:0000256" key="1">
    <source>
        <dbReference type="SAM" id="MobiDB-lite"/>
    </source>
</evidence>
<accession>A0ABQ0KY95</accession>
<feature type="compositionally biased region" description="Basic and acidic residues" evidence="1">
    <location>
        <begin position="318"/>
        <end position="332"/>
    </location>
</feature>
<evidence type="ECO:0000313" key="2">
    <source>
        <dbReference type="EMBL" id="GAT43868.1"/>
    </source>
</evidence>
<feature type="region of interest" description="Disordered" evidence="1">
    <location>
        <begin position="308"/>
        <end position="341"/>
    </location>
</feature>
<dbReference type="Proteomes" id="UP000815677">
    <property type="component" value="Unassembled WGS sequence"/>
</dbReference>
<sequence>MGKVYKTEEERRSAILQAQRKYNASERCILVFPFYPTRGSLALLFRGQRVRAAYHRQYNASERGQRVRAAYYKKRHGRKQPIVVLDAPPLLPAIIEDAVFELPTELPMFRRCLEGSLQAPFVYTYPPPYKAEQLRTTNGQRLYATIPELEASVHAYMLETERAIEAHMRETLKRVGAATASRYFSEDSRSYVGMWTHLVEAERASLDEDESTKAMYILHRRWLARALASSPTASDAVDEVDPQIVEKAISKLHDHITRTKEYGVESTLPVLQFRMNAPTREAKLTHTHFIVPRATQLILLGKRRAEAEQRREKRKARKQTELDARIQREKHEKQRRRHDKTRAVTSYDYHEVSRHKFVLLKSVTLDKICQKAMVVSAKARGLSDSTRVKKSGLPADLKDLAEALLCAQDKGAATMKSLEAVLEGDHEASDEDEDGSEDEDSPLVV</sequence>
<evidence type="ECO:0000313" key="3">
    <source>
        <dbReference type="Proteomes" id="UP000815677"/>
    </source>
</evidence>
<dbReference type="EMBL" id="DF839385">
    <property type="protein sequence ID" value="GAT43868.1"/>
    <property type="molecule type" value="Genomic_DNA"/>
</dbReference>
<keyword evidence="3" id="KW-1185">Reference proteome</keyword>
<reference evidence="2" key="1">
    <citation type="submission" date="2014-09" db="EMBL/GenBank/DDBJ databases">
        <title>Genome sequence of the luminous mushroom Mycena chlorophos for searching fungal bioluminescence genes.</title>
        <authorList>
            <person name="Tanaka Y."/>
            <person name="Kasuga D."/>
            <person name="Oba Y."/>
            <person name="Hase S."/>
            <person name="Sato K."/>
            <person name="Oba Y."/>
            <person name="Sakakibara Y."/>
        </authorList>
    </citation>
    <scope>NUCLEOTIDE SEQUENCE</scope>
</reference>
<name>A0ABQ0KY95_MYCCL</name>
<feature type="region of interest" description="Disordered" evidence="1">
    <location>
        <begin position="417"/>
        <end position="445"/>
    </location>
</feature>